<accession>A0A6A6W017</accession>
<dbReference type="EMBL" id="ML996576">
    <property type="protein sequence ID" value="KAF2756242.1"/>
    <property type="molecule type" value="Genomic_DNA"/>
</dbReference>
<name>A0A6A6W017_9PEZI</name>
<feature type="compositionally biased region" description="Basic and acidic residues" evidence="1">
    <location>
        <begin position="182"/>
        <end position="197"/>
    </location>
</feature>
<dbReference type="Proteomes" id="UP000799437">
    <property type="component" value="Unassembled WGS sequence"/>
</dbReference>
<feature type="compositionally biased region" description="Acidic residues" evidence="1">
    <location>
        <begin position="158"/>
        <end position="169"/>
    </location>
</feature>
<organism evidence="4 5">
    <name type="scientific">Pseudovirgaria hyperparasitica</name>
    <dbReference type="NCBI Taxonomy" id="470096"/>
    <lineage>
        <taxon>Eukaryota</taxon>
        <taxon>Fungi</taxon>
        <taxon>Dikarya</taxon>
        <taxon>Ascomycota</taxon>
        <taxon>Pezizomycotina</taxon>
        <taxon>Dothideomycetes</taxon>
        <taxon>Dothideomycetes incertae sedis</taxon>
        <taxon>Acrospermales</taxon>
        <taxon>Acrospermaceae</taxon>
        <taxon>Pseudovirgaria</taxon>
    </lineage>
</organism>
<evidence type="ECO:0000259" key="2">
    <source>
        <dbReference type="Pfam" id="PF06985"/>
    </source>
</evidence>
<dbReference type="RefSeq" id="XP_033598693.1">
    <property type="nucleotide sequence ID" value="XM_033750088.1"/>
</dbReference>
<dbReference type="InterPro" id="IPR058525">
    <property type="entry name" value="DUF8212"/>
</dbReference>
<protein>
    <submittedName>
        <fullName evidence="4">HET-domain-containing protein</fullName>
    </submittedName>
</protein>
<gene>
    <name evidence="4" type="ORF">EJ05DRAFT_95053</name>
</gene>
<sequence length="624" mass="71029">MWLINTDTLQLETFLDDRIPAYAILSHTWEDGELTFKDMQNPDPLHKASFLGFGKVHRTCEIARDHGIGYAWVDTCCIDKTSSSELAEAINSMFKWYERAEICYAYLSDVSVKEGDPLPRSRWFMRGWTLQELLAPRRLVFYNKDWASLGTLKHHDELADDESDDDELIGEVPSESAESEIDEPRNDKIDGTRLKDDNSDENESGGNQRVEHQPDDNLVNNKLVDQVSHLAGIDEEFITSEWKVSDASIAKRMSWASTRKTTRIEDTAYCLLGIFDVNMPLLYGEGEKAFQRLQEEIMKTSNDFTIFAWGIVVPRTSVPSFHGMSRPNFGEHNGLLASIPEFFQGCQELITDELGEKSEPYVQTKQVLHLALPRAVGLSKHRASGDSSRVVLPCRASSNYLSLLAIGIWSPRPGIFQRSSEYLYLTTRDEIASEYTQQKFHVSLAHYNISSGPSFLVRSSEYILFRRLPPNSSITYVDPGVYWNKQNRIIGRNSKLSEDTEPLTKITISHQDGDTLDITLRGFSWAKIVAVRQQKHFNIQNVSGSDVLAHEWSAGRREVHFANMRISVYPPRKISDGPEAGIPVVPIDVVSTQHEVHRVGDRDDAEEVEVEEWDQLLRTRQRKT</sequence>
<keyword evidence="5" id="KW-1185">Reference proteome</keyword>
<dbReference type="OrthoDB" id="674604at2759"/>
<dbReference type="PANTHER" id="PTHR10622:SF12">
    <property type="entry name" value="HET DOMAIN-CONTAINING PROTEIN"/>
    <property type="match status" value="1"/>
</dbReference>
<dbReference type="AlphaFoldDB" id="A0A6A6W017"/>
<reference evidence="4" key="1">
    <citation type="journal article" date="2020" name="Stud. Mycol.">
        <title>101 Dothideomycetes genomes: a test case for predicting lifestyles and emergence of pathogens.</title>
        <authorList>
            <person name="Haridas S."/>
            <person name="Albert R."/>
            <person name="Binder M."/>
            <person name="Bloem J."/>
            <person name="Labutti K."/>
            <person name="Salamov A."/>
            <person name="Andreopoulos B."/>
            <person name="Baker S."/>
            <person name="Barry K."/>
            <person name="Bills G."/>
            <person name="Bluhm B."/>
            <person name="Cannon C."/>
            <person name="Castanera R."/>
            <person name="Culley D."/>
            <person name="Daum C."/>
            <person name="Ezra D."/>
            <person name="Gonzalez J."/>
            <person name="Henrissat B."/>
            <person name="Kuo A."/>
            <person name="Liang C."/>
            <person name="Lipzen A."/>
            <person name="Lutzoni F."/>
            <person name="Magnuson J."/>
            <person name="Mondo S."/>
            <person name="Nolan M."/>
            <person name="Ohm R."/>
            <person name="Pangilinan J."/>
            <person name="Park H.-J."/>
            <person name="Ramirez L."/>
            <person name="Alfaro M."/>
            <person name="Sun H."/>
            <person name="Tritt A."/>
            <person name="Yoshinaga Y."/>
            <person name="Zwiers L.-H."/>
            <person name="Turgeon B."/>
            <person name="Goodwin S."/>
            <person name="Spatafora J."/>
            <person name="Crous P."/>
            <person name="Grigoriev I."/>
        </authorList>
    </citation>
    <scope>NUCLEOTIDE SEQUENCE</scope>
    <source>
        <strain evidence="4">CBS 121739</strain>
    </source>
</reference>
<evidence type="ECO:0000256" key="1">
    <source>
        <dbReference type="SAM" id="MobiDB-lite"/>
    </source>
</evidence>
<evidence type="ECO:0000259" key="3">
    <source>
        <dbReference type="Pfam" id="PF26640"/>
    </source>
</evidence>
<feature type="region of interest" description="Disordered" evidence="1">
    <location>
        <begin position="157"/>
        <end position="217"/>
    </location>
</feature>
<feature type="domain" description="DUF8212" evidence="3">
    <location>
        <begin position="288"/>
        <end position="319"/>
    </location>
</feature>
<evidence type="ECO:0000313" key="5">
    <source>
        <dbReference type="Proteomes" id="UP000799437"/>
    </source>
</evidence>
<dbReference type="Pfam" id="PF06985">
    <property type="entry name" value="HET"/>
    <property type="match status" value="1"/>
</dbReference>
<dbReference type="Pfam" id="PF26640">
    <property type="entry name" value="DUF8212"/>
    <property type="match status" value="1"/>
</dbReference>
<dbReference type="PANTHER" id="PTHR10622">
    <property type="entry name" value="HET DOMAIN-CONTAINING PROTEIN"/>
    <property type="match status" value="1"/>
</dbReference>
<evidence type="ECO:0000313" key="4">
    <source>
        <dbReference type="EMBL" id="KAF2756242.1"/>
    </source>
</evidence>
<dbReference type="GeneID" id="54491142"/>
<dbReference type="InterPro" id="IPR010730">
    <property type="entry name" value="HET"/>
</dbReference>
<feature type="domain" description="Heterokaryon incompatibility" evidence="2">
    <location>
        <begin position="22"/>
        <end position="117"/>
    </location>
</feature>
<proteinExistence type="predicted"/>